<dbReference type="SUPFAM" id="SSF53335">
    <property type="entry name" value="S-adenosyl-L-methionine-dependent methyltransferases"/>
    <property type="match status" value="1"/>
</dbReference>
<proteinExistence type="predicted"/>
<evidence type="ECO:0000313" key="3">
    <source>
        <dbReference type="Proteomes" id="UP000632138"/>
    </source>
</evidence>
<evidence type="ECO:0000259" key="1">
    <source>
        <dbReference type="Pfam" id="PF13847"/>
    </source>
</evidence>
<dbReference type="EMBL" id="JAENHP010000029">
    <property type="protein sequence ID" value="MBM2622917.1"/>
    <property type="molecule type" value="Genomic_DNA"/>
</dbReference>
<dbReference type="PANTHER" id="PTHR45128:SF2">
    <property type="entry name" value="METHYLTRANSFERASE DOMAIN-CONTAINING PROTEIN"/>
    <property type="match status" value="1"/>
</dbReference>
<dbReference type="Gene3D" id="1.10.10.10">
    <property type="entry name" value="Winged helix-like DNA-binding domain superfamily/Winged helix DNA-binding domain"/>
    <property type="match status" value="1"/>
</dbReference>
<dbReference type="GO" id="GO:0008168">
    <property type="term" value="F:methyltransferase activity"/>
    <property type="evidence" value="ECO:0007669"/>
    <property type="project" value="UniProtKB-KW"/>
</dbReference>
<keyword evidence="3" id="KW-1185">Reference proteome</keyword>
<dbReference type="RefSeq" id="WP_203383264.1">
    <property type="nucleotide sequence ID" value="NZ_JAENHP010000029.1"/>
</dbReference>
<dbReference type="CDD" id="cd02440">
    <property type="entry name" value="AdoMet_MTases"/>
    <property type="match status" value="1"/>
</dbReference>
<comment type="caution">
    <text evidence="2">The sequence shown here is derived from an EMBL/GenBank/DDBJ whole genome shotgun (WGS) entry which is preliminary data.</text>
</comment>
<reference evidence="2 3" key="1">
    <citation type="submission" date="2021-01" db="EMBL/GenBank/DDBJ databases">
        <title>Actinoplanes sp. nov. LDG1-06 isolated from lichen.</title>
        <authorList>
            <person name="Saeng-In P."/>
            <person name="Phongsopitanun W."/>
            <person name="Kanchanasin P."/>
            <person name="Yuki M."/>
            <person name="Kudo T."/>
            <person name="Ohkuma M."/>
            <person name="Tanasupawat S."/>
        </authorList>
    </citation>
    <scope>NUCLEOTIDE SEQUENCE [LARGE SCALE GENOMIC DNA]</scope>
    <source>
        <strain evidence="2 3">LDG1-06</strain>
    </source>
</reference>
<dbReference type="InterPro" id="IPR053173">
    <property type="entry name" value="SAM-binding_MTase"/>
</dbReference>
<dbReference type="InterPro" id="IPR036388">
    <property type="entry name" value="WH-like_DNA-bd_sf"/>
</dbReference>
<protein>
    <submittedName>
        <fullName evidence="2">Methyltransferase domain-containing protein</fullName>
    </submittedName>
</protein>
<gene>
    <name evidence="2" type="ORF">JIG36_46195</name>
</gene>
<dbReference type="InterPro" id="IPR025714">
    <property type="entry name" value="Methyltranfer_dom"/>
</dbReference>
<dbReference type="SUPFAM" id="SSF46785">
    <property type="entry name" value="Winged helix' DNA-binding domain"/>
    <property type="match status" value="1"/>
</dbReference>
<dbReference type="Gene3D" id="3.40.50.150">
    <property type="entry name" value="Vaccinia Virus protein VP39"/>
    <property type="match status" value="1"/>
</dbReference>
<dbReference type="InterPro" id="IPR036390">
    <property type="entry name" value="WH_DNA-bd_sf"/>
</dbReference>
<dbReference type="Proteomes" id="UP000632138">
    <property type="component" value="Unassembled WGS sequence"/>
</dbReference>
<name>A0ABS2ASS2_9ACTN</name>
<feature type="domain" description="Methyltransferase" evidence="1">
    <location>
        <begin position="164"/>
        <end position="289"/>
    </location>
</feature>
<dbReference type="InterPro" id="IPR029063">
    <property type="entry name" value="SAM-dependent_MTases_sf"/>
</dbReference>
<evidence type="ECO:0000313" key="2">
    <source>
        <dbReference type="EMBL" id="MBM2622917.1"/>
    </source>
</evidence>
<dbReference type="Pfam" id="PF13847">
    <property type="entry name" value="Methyltransf_31"/>
    <property type="match status" value="1"/>
</dbReference>
<keyword evidence="2" id="KW-0489">Methyltransferase</keyword>
<organism evidence="2 3">
    <name type="scientific">Paractinoplanes ovalisporus</name>
    <dbReference type="NCBI Taxonomy" id="2810368"/>
    <lineage>
        <taxon>Bacteria</taxon>
        <taxon>Bacillati</taxon>
        <taxon>Actinomycetota</taxon>
        <taxon>Actinomycetes</taxon>
        <taxon>Micromonosporales</taxon>
        <taxon>Micromonosporaceae</taxon>
        <taxon>Paractinoplanes</taxon>
    </lineage>
</organism>
<accession>A0ABS2ASS2</accession>
<dbReference type="GO" id="GO:0032259">
    <property type="term" value="P:methylation"/>
    <property type="evidence" value="ECO:0007669"/>
    <property type="project" value="UniProtKB-KW"/>
</dbReference>
<keyword evidence="2" id="KW-0808">Transferase</keyword>
<dbReference type="PANTHER" id="PTHR45128">
    <property type="entry name" value="METHYLTRANSFERASE TYPE 11"/>
    <property type="match status" value="1"/>
</dbReference>
<sequence length="357" mass="37491">METLSDRLLAALIGAAELFTVELGRELGLYAALRDRPLDAAELAKTAGIDERYAGEWLSQQAAAGFLTVSDSRFALAEGAAEALLDEGGPFYLGTAGEFAVGLGLLTPRVIEAFRTGAGIPYADYGRHIRHGIAAFNRPMFDLQLTTEWLPAVPAIESRLRAEPGARVLDLGCGAGRSSIALALAYPAISVRGVDLDEPSIAEARAAAADAGVADRVTFALADAAVADAGASGPADAAVADSGAFDLVTIFEALHDMGDPVGVLRAARSSLAPGGSVFIGDERVEDSFTAPAGEMERLQYAFSVLHCLPATRAENPVIANGTILRAPTLLAWAREAGFNSPTVLPIENDFWRFYHLH</sequence>